<organism evidence="1">
    <name type="scientific">Arundo donax</name>
    <name type="common">Giant reed</name>
    <name type="synonym">Donax arundinaceus</name>
    <dbReference type="NCBI Taxonomy" id="35708"/>
    <lineage>
        <taxon>Eukaryota</taxon>
        <taxon>Viridiplantae</taxon>
        <taxon>Streptophyta</taxon>
        <taxon>Embryophyta</taxon>
        <taxon>Tracheophyta</taxon>
        <taxon>Spermatophyta</taxon>
        <taxon>Magnoliopsida</taxon>
        <taxon>Liliopsida</taxon>
        <taxon>Poales</taxon>
        <taxon>Poaceae</taxon>
        <taxon>PACMAD clade</taxon>
        <taxon>Arundinoideae</taxon>
        <taxon>Arundineae</taxon>
        <taxon>Arundo</taxon>
    </lineage>
</organism>
<reference evidence="1" key="1">
    <citation type="submission" date="2014-09" db="EMBL/GenBank/DDBJ databases">
        <authorList>
            <person name="Magalhaes I.L.F."/>
            <person name="Oliveira U."/>
            <person name="Santos F.R."/>
            <person name="Vidigal T.H.D.A."/>
            <person name="Brescovit A.D."/>
            <person name="Santos A.J."/>
        </authorList>
    </citation>
    <scope>NUCLEOTIDE SEQUENCE</scope>
    <source>
        <tissue evidence="1">Shoot tissue taken approximately 20 cm above the soil surface</tissue>
    </source>
</reference>
<name>A0A0A9HB86_ARUDO</name>
<evidence type="ECO:0000313" key="1">
    <source>
        <dbReference type="EMBL" id="JAE34460.1"/>
    </source>
</evidence>
<reference evidence="1" key="2">
    <citation type="journal article" date="2015" name="Data Brief">
        <title>Shoot transcriptome of the giant reed, Arundo donax.</title>
        <authorList>
            <person name="Barrero R.A."/>
            <person name="Guerrero F.D."/>
            <person name="Moolhuijzen P."/>
            <person name="Goolsby J.A."/>
            <person name="Tidwell J."/>
            <person name="Bellgard S.E."/>
            <person name="Bellgard M.I."/>
        </authorList>
    </citation>
    <scope>NUCLEOTIDE SEQUENCE</scope>
    <source>
        <tissue evidence="1">Shoot tissue taken approximately 20 cm above the soil surface</tissue>
    </source>
</reference>
<accession>A0A0A9HB86</accession>
<proteinExistence type="predicted"/>
<protein>
    <submittedName>
        <fullName evidence="1">Uncharacterized protein</fullName>
    </submittedName>
</protein>
<dbReference type="EMBL" id="GBRH01163436">
    <property type="protein sequence ID" value="JAE34460.1"/>
    <property type="molecule type" value="Transcribed_RNA"/>
</dbReference>
<sequence length="23" mass="2915">MMQHWNWPTYKSRFRISCETLSL</sequence>
<dbReference type="AlphaFoldDB" id="A0A0A9HB86"/>